<comment type="caution">
    <text evidence="18">The sequence shown here is derived from an EMBL/GenBank/DDBJ whole genome shotgun (WGS) entry which is preliminary data.</text>
</comment>
<organism evidence="18 19">
    <name type="scientific">Stephania japonica</name>
    <dbReference type="NCBI Taxonomy" id="461633"/>
    <lineage>
        <taxon>Eukaryota</taxon>
        <taxon>Viridiplantae</taxon>
        <taxon>Streptophyta</taxon>
        <taxon>Embryophyta</taxon>
        <taxon>Tracheophyta</taxon>
        <taxon>Spermatophyta</taxon>
        <taxon>Magnoliopsida</taxon>
        <taxon>Ranunculales</taxon>
        <taxon>Menispermaceae</taxon>
        <taxon>Menispermoideae</taxon>
        <taxon>Cissampelideae</taxon>
        <taxon>Stephania</taxon>
    </lineage>
</organism>
<evidence type="ECO:0000256" key="1">
    <source>
        <dbReference type="ARBA" id="ARBA00000189"/>
    </source>
</evidence>
<protein>
    <recommendedName>
        <fullName evidence="16">Peroxidase</fullName>
        <ecNumber evidence="16">1.11.1.7</ecNumber>
    </recommendedName>
</protein>
<dbReference type="GO" id="GO:0042744">
    <property type="term" value="P:hydrogen peroxide catabolic process"/>
    <property type="evidence" value="ECO:0007669"/>
    <property type="project" value="UniProtKB-KW"/>
</dbReference>
<name>A0AAP0K6Y0_9MAGN</name>
<evidence type="ECO:0000256" key="10">
    <source>
        <dbReference type="ARBA" id="ARBA00023180"/>
    </source>
</evidence>
<dbReference type="PANTHER" id="PTHR31388">
    <property type="entry name" value="PEROXIDASE 72-RELATED"/>
    <property type="match status" value="1"/>
</dbReference>
<dbReference type="GO" id="GO:0006979">
    <property type="term" value="P:response to oxidative stress"/>
    <property type="evidence" value="ECO:0007669"/>
    <property type="project" value="UniProtKB-UniRule"/>
</dbReference>
<evidence type="ECO:0000256" key="15">
    <source>
        <dbReference type="PIRSR" id="PIRSR600823-5"/>
    </source>
</evidence>
<keyword evidence="16" id="KW-0732">Signal</keyword>
<comment type="function">
    <text evidence="16">Removal of H(2)O(2), oxidation of toxic reductants, biosynthesis and degradation of lignin, suberization, auxin catabolism, response to environmental stresses such as wounding, pathogen attack and oxidative stress.</text>
</comment>
<dbReference type="PRINTS" id="PR00458">
    <property type="entry name" value="PEROXIDASE"/>
</dbReference>
<comment type="cofactor">
    <cofactor evidence="13 16">
        <name>heme b</name>
        <dbReference type="ChEBI" id="CHEBI:60344"/>
    </cofactor>
    <text evidence="13 16">Binds 1 heme b (iron(II)-protoporphyrin IX) group per subunit.</text>
</comment>
<gene>
    <name evidence="18" type="ORF">Sjap_006990</name>
</gene>
<comment type="similarity">
    <text evidence="16">Belongs to the peroxidase family. Classical plant (class III) peroxidase subfamily.</text>
</comment>
<dbReference type="InterPro" id="IPR033905">
    <property type="entry name" value="Secretory_peroxidase"/>
</dbReference>
<feature type="binding site" evidence="13">
    <location>
        <position position="85"/>
    </location>
    <ligand>
        <name>Ca(2+)</name>
        <dbReference type="ChEBI" id="CHEBI:29108"/>
        <label>1</label>
    </ligand>
</feature>
<evidence type="ECO:0000313" key="18">
    <source>
        <dbReference type="EMBL" id="KAK9147087.1"/>
    </source>
</evidence>
<dbReference type="PRINTS" id="PR00461">
    <property type="entry name" value="PLPEROXIDASE"/>
</dbReference>
<dbReference type="GO" id="GO:0140825">
    <property type="term" value="F:lactoperoxidase activity"/>
    <property type="evidence" value="ECO:0007669"/>
    <property type="project" value="UniProtKB-EC"/>
</dbReference>
<feature type="binding site" evidence="13">
    <location>
        <position position="256"/>
    </location>
    <ligand>
        <name>Ca(2+)</name>
        <dbReference type="ChEBI" id="CHEBI:29108"/>
        <label>2</label>
    </ligand>
</feature>
<dbReference type="EC" id="1.11.1.7" evidence="16"/>
<keyword evidence="7 16" id="KW-0560">Oxidoreductase</keyword>
<keyword evidence="6 13" id="KW-0106">Calcium</keyword>
<keyword evidence="16" id="KW-0964">Secreted</keyword>
<feature type="signal peptide" evidence="16">
    <location>
        <begin position="1"/>
        <end position="24"/>
    </location>
</feature>
<dbReference type="PROSITE" id="PS50873">
    <property type="entry name" value="PEROXIDASE_4"/>
    <property type="match status" value="1"/>
</dbReference>
<dbReference type="InterPro" id="IPR000823">
    <property type="entry name" value="Peroxidase_pln"/>
</dbReference>
<evidence type="ECO:0000256" key="6">
    <source>
        <dbReference type="ARBA" id="ARBA00022837"/>
    </source>
</evidence>
<proteinExistence type="inferred from homology"/>
<feature type="binding site" evidence="13">
    <location>
        <position position="83"/>
    </location>
    <ligand>
        <name>Ca(2+)</name>
        <dbReference type="ChEBI" id="CHEBI:29108"/>
        <label>1</label>
    </ligand>
</feature>
<evidence type="ECO:0000256" key="13">
    <source>
        <dbReference type="PIRSR" id="PIRSR600823-3"/>
    </source>
</evidence>
<feature type="domain" description="Plant heme peroxidase family profile" evidence="17">
    <location>
        <begin position="36"/>
        <end position="344"/>
    </location>
</feature>
<dbReference type="Pfam" id="PF00141">
    <property type="entry name" value="peroxidase"/>
    <property type="match status" value="1"/>
</dbReference>
<evidence type="ECO:0000256" key="11">
    <source>
        <dbReference type="PIRSR" id="PIRSR600823-1"/>
    </source>
</evidence>
<dbReference type="Proteomes" id="UP001417504">
    <property type="component" value="Unassembled WGS sequence"/>
</dbReference>
<dbReference type="GO" id="GO:0046872">
    <property type="term" value="F:metal ion binding"/>
    <property type="evidence" value="ECO:0007669"/>
    <property type="project" value="UniProtKB-UniRule"/>
</dbReference>
<feature type="binding site" evidence="13">
    <location>
        <position position="97"/>
    </location>
    <ligand>
        <name>Ca(2+)</name>
        <dbReference type="ChEBI" id="CHEBI:29108"/>
        <label>1</label>
    </ligand>
</feature>
<sequence length="347" mass="37342">MDYLIHVAKLSLVVSLLVLSVAHACPTESNNNQEGTLRSNVYQNSCPDAEPIVFSVVAKAVADDPRMAASLLRLHFHDCFGCDGSVLLDDTPIFVGEKSAAPNLNSLRGFEVIDAIKSNLESVCPETVSCADILAIAARDSVILSGGPGWDVQTGRRDSLSASKTFANNNIPGPNSNIATLVSKFQNVGLDLNDMVTLSGAHTIGKARCSTFSSRLNGVRNPVLPGQDMGFLESLQHLFAGAVGELTELREENIATPDTRNNATSVNLQLGECLLATDRVLQNILTKRVLEKLRYSKLALMKTAAMGQFSFKADCAHQVVRIKSMSSHCLGVSAQIRYSLNVVVIRE</sequence>
<dbReference type="GO" id="GO:0005576">
    <property type="term" value="C:extracellular region"/>
    <property type="evidence" value="ECO:0007669"/>
    <property type="project" value="UniProtKB-SubCell"/>
</dbReference>
<reference evidence="18 19" key="1">
    <citation type="submission" date="2024-01" db="EMBL/GenBank/DDBJ databases">
        <title>Genome assemblies of Stephania.</title>
        <authorList>
            <person name="Yang L."/>
        </authorList>
    </citation>
    <scope>NUCLEOTIDE SEQUENCE [LARGE SCALE GENOMIC DNA]</scope>
    <source>
        <strain evidence="18">QJT</strain>
        <tissue evidence="18">Leaf</tissue>
    </source>
</reference>
<evidence type="ECO:0000256" key="4">
    <source>
        <dbReference type="ARBA" id="ARBA00022617"/>
    </source>
</evidence>
<feature type="binding site" evidence="13">
    <location>
        <position position="81"/>
    </location>
    <ligand>
        <name>Ca(2+)</name>
        <dbReference type="ChEBI" id="CHEBI:29108"/>
        <label>1</label>
    </ligand>
</feature>
<evidence type="ECO:0000256" key="3">
    <source>
        <dbReference type="ARBA" id="ARBA00022559"/>
    </source>
</evidence>
<dbReference type="InterPro" id="IPR019794">
    <property type="entry name" value="Peroxidases_AS"/>
</dbReference>
<evidence type="ECO:0000256" key="5">
    <source>
        <dbReference type="ARBA" id="ARBA00022723"/>
    </source>
</evidence>
<dbReference type="AlphaFoldDB" id="A0AAP0K6Y0"/>
<evidence type="ECO:0000256" key="12">
    <source>
        <dbReference type="PIRSR" id="PIRSR600823-2"/>
    </source>
</evidence>
<evidence type="ECO:0000256" key="16">
    <source>
        <dbReference type="RuleBase" id="RU362060"/>
    </source>
</evidence>
<comment type="subcellular location">
    <subcellularLocation>
        <location evidence="16">Secreted</location>
    </subcellularLocation>
</comment>
<keyword evidence="19" id="KW-1185">Reference proteome</keyword>
<comment type="cofactor">
    <cofactor evidence="13 16">
        <name>Ca(2+)</name>
        <dbReference type="ChEBI" id="CHEBI:29108"/>
    </cofactor>
    <text evidence="13 16">Binds 2 calcium ions per subunit.</text>
</comment>
<dbReference type="EMBL" id="JBBNAE010000002">
    <property type="protein sequence ID" value="KAK9147087.1"/>
    <property type="molecule type" value="Genomic_DNA"/>
</dbReference>
<comment type="catalytic activity">
    <reaction evidence="1 16">
        <text>2 a phenolic donor + H2O2 = 2 a phenolic radical donor + 2 H2O</text>
        <dbReference type="Rhea" id="RHEA:56136"/>
        <dbReference type="ChEBI" id="CHEBI:15377"/>
        <dbReference type="ChEBI" id="CHEBI:16240"/>
        <dbReference type="ChEBI" id="CHEBI:139520"/>
        <dbReference type="ChEBI" id="CHEBI:139521"/>
        <dbReference type="EC" id="1.11.1.7"/>
    </reaction>
</comment>
<feature type="binding site" evidence="13">
    <location>
        <position position="203"/>
    </location>
    <ligand>
        <name>Ca(2+)</name>
        <dbReference type="ChEBI" id="CHEBI:29108"/>
        <label>2</label>
    </ligand>
</feature>
<keyword evidence="16" id="KW-0376">Hydrogen peroxide</keyword>
<evidence type="ECO:0000256" key="2">
    <source>
        <dbReference type="ARBA" id="ARBA00006873"/>
    </source>
</evidence>
<dbReference type="PROSITE" id="PS00436">
    <property type="entry name" value="PEROXIDASE_2"/>
    <property type="match status" value="1"/>
</dbReference>
<feature type="chain" id="PRO_5042669028" description="Peroxidase" evidence="16">
    <location>
        <begin position="25"/>
        <end position="347"/>
    </location>
</feature>
<feature type="disulfide bond" evidence="15">
    <location>
        <begin position="46"/>
        <end position="124"/>
    </location>
</feature>
<keyword evidence="5 13" id="KW-0479">Metal-binding</keyword>
<dbReference type="InterPro" id="IPR019793">
    <property type="entry name" value="Peroxidases_heam-ligand_BS"/>
</dbReference>
<keyword evidence="9 15" id="KW-1015">Disulfide bond</keyword>
<dbReference type="CDD" id="cd00693">
    <property type="entry name" value="secretory_peroxidase"/>
    <property type="match status" value="1"/>
</dbReference>
<dbReference type="PANTHER" id="PTHR31388:SF28">
    <property type="entry name" value="PEROXIDASE 40"/>
    <property type="match status" value="1"/>
</dbReference>
<evidence type="ECO:0000256" key="14">
    <source>
        <dbReference type="PIRSR" id="PIRSR600823-4"/>
    </source>
</evidence>
<evidence type="ECO:0000259" key="17">
    <source>
        <dbReference type="PROSITE" id="PS50873"/>
    </source>
</evidence>
<dbReference type="Gene3D" id="1.10.420.10">
    <property type="entry name" value="Peroxidase, domain 2"/>
    <property type="match status" value="1"/>
</dbReference>
<dbReference type="Gene3D" id="1.10.520.10">
    <property type="match status" value="1"/>
</dbReference>
<dbReference type="InterPro" id="IPR010255">
    <property type="entry name" value="Haem_peroxidase_sf"/>
</dbReference>
<keyword evidence="4 16" id="KW-0349">Heme</keyword>
<accession>A0AAP0K6Y0</accession>
<dbReference type="PROSITE" id="PS00435">
    <property type="entry name" value="PEROXIDASE_1"/>
    <property type="match status" value="1"/>
</dbReference>
<feature type="binding site" evidence="13">
    <location>
        <position position="78"/>
    </location>
    <ligand>
        <name>Ca(2+)</name>
        <dbReference type="ChEBI" id="CHEBI:29108"/>
        <label>1</label>
    </ligand>
</feature>
<dbReference type="SUPFAM" id="SSF48113">
    <property type="entry name" value="Heme-dependent peroxidases"/>
    <property type="match status" value="1"/>
</dbReference>
<feature type="site" description="Transition state stabilizer" evidence="14">
    <location>
        <position position="73"/>
    </location>
</feature>
<dbReference type="FunFam" id="1.10.520.10:FF:000009">
    <property type="entry name" value="Peroxidase"/>
    <property type="match status" value="1"/>
</dbReference>
<feature type="binding site" evidence="12">
    <location>
        <position position="172"/>
    </location>
    <ligand>
        <name>substrate</name>
    </ligand>
</feature>
<comment type="similarity">
    <text evidence="2">Belongs to the peroxidase family. Ascorbate peroxidase subfamily.</text>
</comment>
<evidence type="ECO:0000313" key="19">
    <source>
        <dbReference type="Proteomes" id="UP001417504"/>
    </source>
</evidence>
<feature type="active site" description="Proton acceptor" evidence="11">
    <location>
        <position position="77"/>
    </location>
</feature>
<keyword evidence="3 16" id="KW-0575">Peroxidase</keyword>
<keyword evidence="8 13" id="KW-0408">Iron</keyword>
<dbReference type="GO" id="GO:0020037">
    <property type="term" value="F:heme binding"/>
    <property type="evidence" value="ECO:0007669"/>
    <property type="project" value="UniProtKB-UniRule"/>
</dbReference>
<keyword evidence="10" id="KW-0325">Glycoprotein</keyword>
<evidence type="ECO:0000256" key="7">
    <source>
        <dbReference type="ARBA" id="ARBA00023002"/>
    </source>
</evidence>
<evidence type="ECO:0000256" key="8">
    <source>
        <dbReference type="ARBA" id="ARBA00023004"/>
    </source>
</evidence>
<evidence type="ECO:0000256" key="9">
    <source>
        <dbReference type="ARBA" id="ARBA00023157"/>
    </source>
</evidence>
<dbReference type="InterPro" id="IPR002016">
    <property type="entry name" value="Haem_peroxidase"/>
</dbReference>
<feature type="disulfide bond" evidence="15">
    <location>
        <begin position="79"/>
        <end position="82"/>
    </location>
</feature>
<feature type="binding site" description="axial binding residue" evidence="13">
    <location>
        <position position="202"/>
    </location>
    <ligand>
        <name>heme b</name>
        <dbReference type="ChEBI" id="CHEBI:60344"/>
    </ligand>
    <ligandPart>
        <name>Fe</name>
        <dbReference type="ChEBI" id="CHEBI:18248"/>
    </ligandPart>
</feature>